<proteinExistence type="predicted"/>
<keyword evidence="2" id="KW-1185">Reference proteome</keyword>
<name>A0ABT8RH55_9BACT</name>
<dbReference type="Proteomes" id="UP001168528">
    <property type="component" value="Unassembled WGS sequence"/>
</dbReference>
<comment type="caution">
    <text evidence="1">The sequence shown here is derived from an EMBL/GenBank/DDBJ whole genome shotgun (WGS) entry which is preliminary data.</text>
</comment>
<evidence type="ECO:0000313" key="2">
    <source>
        <dbReference type="Proteomes" id="UP001168528"/>
    </source>
</evidence>
<dbReference type="RefSeq" id="WP_302042239.1">
    <property type="nucleotide sequence ID" value="NZ_JAUKPO010000060.1"/>
</dbReference>
<reference evidence="1" key="1">
    <citation type="submission" date="2023-07" db="EMBL/GenBank/DDBJ databases">
        <title>The genome sequence of Rhodocytophaga aerolata KACC 12507.</title>
        <authorList>
            <person name="Zhang X."/>
        </authorList>
    </citation>
    <scope>NUCLEOTIDE SEQUENCE</scope>
    <source>
        <strain evidence="1">KACC 12507</strain>
    </source>
</reference>
<gene>
    <name evidence="1" type="ORF">Q0590_34530</name>
</gene>
<dbReference type="EMBL" id="JAUKPO010000060">
    <property type="protein sequence ID" value="MDO1451442.1"/>
    <property type="molecule type" value="Genomic_DNA"/>
</dbReference>
<sequence>MENYSNNSMSRKEIEITLEDVELIMGENIHFLNKYIENCFCRNCNPSLTTITNYRFFLNDLEDIILKGDCIKCSSPVARYIETGENKESAGMAKHIREIVKKYKKIKKQ</sequence>
<accession>A0ABT8RH55</accession>
<evidence type="ECO:0000313" key="1">
    <source>
        <dbReference type="EMBL" id="MDO1451442.1"/>
    </source>
</evidence>
<protein>
    <submittedName>
        <fullName evidence="1">Uncharacterized protein</fullName>
    </submittedName>
</protein>
<organism evidence="1 2">
    <name type="scientific">Rhodocytophaga aerolata</name>
    <dbReference type="NCBI Taxonomy" id="455078"/>
    <lineage>
        <taxon>Bacteria</taxon>
        <taxon>Pseudomonadati</taxon>
        <taxon>Bacteroidota</taxon>
        <taxon>Cytophagia</taxon>
        <taxon>Cytophagales</taxon>
        <taxon>Rhodocytophagaceae</taxon>
        <taxon>Rhodocytophaga</taxon>
    </lineage>
</organism>